<dbReference type="Gene3D" id="2.40.360.10">
    <property type="entry name" value="YmcC-like"/>
    <property type="match status" value="1"/>
</dbReference>
<accession>A0A7M1W2J1</accession>
<dbReference type="EMBL" id="MT898025">
    <property type="protein sequence ID" value="QOS15447.1"/>
    <property type="molecule type" value="Genomic_DNA"/>
</dbReference>
<dbReference type="EMBL" id="MT898058">
    <property type="protein sequence ID" value="QOS16685.1"/>
    <property type="molecule type" value="Genomic_DNA"/>
</dbReference>
<dbReference type="EMBL" id="MT898182">
    <property type="protein sequence ID" value="QOS21233.1"/>
    <property type="molecule type" value="Genomic_DNA"/>
</dbReference>
<organism evidence="6">
    <name type="scientific">Vibrio parahaemolyticus</name>
    <dbReference type="NCBI Taxonomy" id="670"/>
    <lineage>
        <taxon>Bacteria</taxon>
        <taxon>Pseudomonadati</taxon>
        <taxon>Pseudomonadota</taxon>
        <taxon>Gammaproteobacteria</taxon>
        <taxon>Vibrionales</taxon>
        <taxon>Vibrionaceae</taxon>
        <taxon>Vibrio</taxon>
    </lineage>
</organism>
<dbReference type="SUPFAM" id="SSF159270">
    <property type="entry name" value="YmcC-like"/>
    <property type="match status" value="1"/>
</dbReference>
<evidence type="ECO:0000313" key="1">
    <source>
        <dbReference type="EMBL" id="QOS15447.1"/>
    </source>
</evidence>
<gene>
    <name evidence="6" type="primary">gfcB</name>
    <name evidence="9" type="ORF">VP231_00004</name>
    <name evidence="3" type="ORF">VP353_00004</name>
    <name evidence="1" type="ORF">VP38_00004</name>
    <name evidence="4" type="ORF">VP42_00004</name>
    <name evidence="11" type="ORF">VP43_00004</name>
    <name evidence="5" type="ORF">VP44_00004</name>
    <name evidence="8" type="ORF">VP50_00004</name>
    <name evidence="7" type="ORF">VP51_00004</name>
    <name evidence="6" type="ORF">VP60_00004</name>
    <name evidence="2" type="ORF">VP61_00004</name>
    <name evidence="10" type="ORF">VP66_00004</name>
</gene>
<dbReference type="Pfam" id="PF11102">
    <property type="entry name" value="YjbF"/>
    <property type="match status" value="1"/>
</dbReference>
<dbReference type="EMBL" id="MT898343">
    <property type="protein sequence ID" value="QOS27218.1"/>
    <property type="molecule type" value="Genomic_DNA"/>
</dbReference>
<evidence type="ECO:0000313" key="9">
    <source>
        <dbReference type="EMBL" id="QOS26792.1"/>
    </source>
</evidence>
<proteinExistence type="predicted"/>
<dbReference type="EMBL" id="MT898142">
    <property type="protein sequence ID" value="QOS19778.1"/>
    <property type="molecule type" value="Genomic_DNA"/>
</dbReference>
<sequence>MYAYRPEYSGRFHLYEGIMKRTLTLKGCKALTLTTLLITSTGCTQKFSDVSATVQEAYSNYIDVELSADEIRDVPYASAYLKIGSQKQVFVVLAFAEKNPKTGITQLKWVSADNAMIVTENGRIVKTLGLQANNLAGLHGQIPKYDITQENKVKFESVYDWTPNYLYSFPAEIIRTKLHQEIVTTPLNTTKTTVFNEKVMFPTLNSEFNNTYWVTSSGQVKKSLQYLGPNMVPIEFVVLKGYAKK</sequence>
<dbReference type="InterPro" id="IPR021308">
    <property type="entry name" value="GfcB"/>
</dbReference>
<dbReference type="EMBL" id="MT898151">
    <property type="protein sequence ID" value="QOS20096.1"/>
    <property type="molecule type" value="Genomic_DNA"/>
</dbReference>
<evidence type="ECO:0000313" key="2">
    <source>
        <dbReference type="EMBL" id="QOS16685.1"/>
    </source>
</evidence>
<dbReference type="EMBL" id="MT898176">
    <property type="protein sequence ID" value="QOS21012.1"/>
    <property type="molecule type" value="Genomic_DNA"/>
</dbReference>
<evidence type="ECO:0000313" key="3">
    <source>
        <dbReference type="EMBL" id="QOS19778.1"/>
    </source>
</evidence>
<evidence type="ECO:0000313" key="11">
    <source>
        <dbReference type="EMBL" id="QOS27218.1"/>
    </source>
</evidence>
<dbReference type="AlphaFoldDB" id="A0A7M1W2J1"/>
<evidence type="ECO:0000313" key="10">
    <source>
        <dbReference type="EMBL" id="QOS26946.1"/>
    </source>
</evidence>
<evidence type="ECO:0000313" key="6">
    <source>
        <dbReference type="EMBL" id="QOS21233.1"/>
    </source>
</evidence>
<evidence type="ECO:0000313" key="4">
    <source>
        <dbReference type="EMBL" id="QOS20096.1"/>
    </source>
</evidence>
<name>A0A7M1W2J1_VIBPH</name>
<dbReference type="EMBL" id="MT898336">
    <property type="protein sequence ID" value="QOS26946.1"/>
    <property type="molecule type" value="Genomic_DNA"/>
</dbReference>
<evidence type="ECO:0000313" key="8">
    <source>
        <dbReference type="EMBL" id="QOS25466.1"/>
    </source>
</evidence>
<dbReference type="EMBL" id="MT898332">
    <property type="protein sequence ID" value="QOS26792.1"/>
    <property type="molecule type" value="Genomic_DNA"/>
</dbReference>
<dbReference type="EMBL" id="MT898272">
    <property type="protein sequence ID" value="QOS24561.1"/>
    <property type="molecule type" value="Genomic_DNA"/>
</dbReference>
<evidence type="ECO:0000313" key="5">
    <source>
        <dbReference type="EMBL" id="QOS21012.1"/>
    </source>
</evidence>
<reference evidence="6" key="1">
    <citation type="submission" date="2020-08" db="EMBL/GenBank/DDBJ databases">
        <title>Genetic structure, function and evolution of capsule biosynthesis loci in Vibrio parahaemolyticus.</title>
        <authorList>
            <person name="Li L."/>
            <person name="Bian S."/>
        </authorList>
    </citation>
    <scope>NUCLEOTIDE SEQUENCE</scope>
    <source>
        <strain evidence="9">VP231</strain>
        <strain evidence="3">VP353</strain>
        <strain evidence="1">VP38</strain>
        <strain evidence="4">VP42</strain>
        <strain evidence="11">VP43</strain>
        <strain evidence="5">VP44</strain>
        <strain evidence="8">VP50</strain>
        <strain evidence="7">VP51</strain>
        <strain evidence="6">VP60</strain>
        <strain evidence="2">VP61</strain>
        <strain evidence="10">VP66</strain>
    </source>
</reference>
<keyword evidence="6" id="KW-0449">Lipoprotein</keyword>
<evidence type="ECO:0000313" key="7">
    <source>
        <dbReference type="EMBL" id="QOS24561.1"/>
    </source>
</evidence>
<dbReference type="InterPro" id="IPR023373">
    <property type="entry name" value="YmcC_sf"/>
</dbReference>
<protein>
    <submittedName>
        <fullName evidence="6">Putative lipoprotein GfcB</fullName>
    </submittedName>
</protein>
<dbReference type="EMBL" id="MT898296">
    <property type="protein sequence ID" value="QOS25466.1"/>
    <property type="molecule type" value="Genomic_DNA"/>
</dbReference>